<dbReference type="PROSITE" id="PS50110">
    <property type="entry name" value="RESPONSE_REGULATORY"/>
    <property type="match status" value="1"/>
</dbReference>
<dbReference type="InterPro" id="IPR051552">
    <property type="entry name" value="HptR"/>
</dbReference>
<dbReference type="InterPro" id="IPR009057">
    <property type="entry name" value="Homeodomain-like_sf"/>
</dbReference>
<dbReference type="InterPro" id="IPR018060">
    <property type="entry name" value="HTH_AraC"/>
</dbReference>
<evidence type="ECO:0000256" key="3">
    <source>
        <dbReference type="ARBA" id="ARBA00022553"/>
    </source>
</evidence>
<name>A0A7X3III0_9BACL</name>
<evidence type="ECO:0000256" key="5">
    <source>
        <dbReference type="ARBA" id="ARBA00023015"/>
    </source>
</evidence>
<feature type="domain" description="HTH araC/xylS-type" evidence="9">
    <location>
        <begin position="472"/>
        <end position="570"/>
    </location>
</feature>
<evidence type="ECO:0000259" key="10">
    <source>
        <dbReference type="PROSITE" id="PS50110"/>
    </source>
</evidence>
<comment type="subcellular location">
    <subcellularLocation>
        <location evidence="1">Cytoplasm</location>
    </subcellularLocation>
</comment>
<evidence type="ECO:0000256" key="8">
    <source>
        <dbReference type="PROSITE-ProRule" id="PRU00169"/>
    </source>
</evidence>
<dbReference type="InterPro" id="IPR011006">
    <property type="entry name" value="CheY-like_superfamily"/>
</dbReference>
<dbReference type="Gene3D" id="1.10.10.60">
    <property type="entry name" value="Homeodomain-like"/>
    <property type="match status" value="2"/>
</dbReference>
<dbReference type="InterPro" id="IPR001789">
    <property type="entry name" value="Sig_transdc_resp-reg_receiver"/>
</dbReference>
<keyword evidence="12" id="KW-1185">Reference proteome</keyword>
<dbReference type="SUPFAM" id="SSF46689">
    <property type="entry name" value="Homeodomain-like"/>
    <property type="match status" value="2"/>
</dbReference>
<comment type="caution">
    <text evidence="11">The sequence shown here is derived from an EMBL/GenBank/DDBJ whole genome shotgun (WGS) entry which is preliminary data.</text>
</comment>
<protein>
    <submittedName>
        <fullName evidence="11">Response regulator</fullName>
    </submittedName>
</protein>
<evidence type="ECO:0000256" key="1">
    <source>
        <dbReference type="ARBA" id="ARBA00004496"/>
    </source>
</evidence>
<proteinExistence type="predicted"/>
<organism evidence="11 12">
    <name type="scientific">Paenibacillus dendrobii</name>
    <dbReference type="NCBI Taxonomy" id="2691084"/>
    <lineage>
        <taxon>Bacteria</taxon>
        <taxon>Bacillati</taxon>
        <taxon>Bacillota</taxon>
        <taxon>Bacilli</taxon>
        <taxon>Bacillales</taxon>
        <taxon>Paenibacillaceae</taxon>
        <taxon>Paenibacillus</taxon>
    </lineage>
</organism>
<keyword evidence="5" id="KW-0805">Transcription regulation</keyword>
<evidence type="ECO:0000259" key="9">
    <source>
        <dbReference type="PROSITE" id="PS01124"/>
    </source>
</evidence>
<evidence type="ECO:0000256" key="6">
    <source>
        <dbReference type="ARBA" id="ARBA00023125"/>
    </source>
</evidence>
<sequence>MLLTIESNSILARDMVYFMRANWVKGRKQSLNSLILRNWRRRRVMLQVMIVEDNAIYRYAVKSIIQWEDYGFELTTEAINGMQAFNYIQERHYDLVITDISMPEMNGLDLIQQTKQLYPEIKFIALSSFDDFQFVKEAMKLGAEDYLLKHDLETEGLINTLEQVKSKILKDREKLAKANSQASDLYLSNFSLRKLVLGESIPAHKANQALSNIQDKLGRPPYIVHLLHITAIKYEEVEADSMLSKARILFLDDISSENEFTYPIALSDQKVVVIQSFPNEKSESRVAQAAHELAGSFILSAKRLQLSVSVGMSQMSMNISDISSLYQQAGANLFQKIYDDQERIFSSQEYRGNSSEETGIHQSFMVQLSLAFKSEDMSVIEEEVTHIFDMINSSRLEMKHVKRLLFDIFALLPVIAAERKMMLNSMNHWHDVLLDSMENLEPIREIREYFLSCCRQIFGQKDVRQSYRKDIQMARDYIHAHYNEDISVADLSIVLNLSPNYLSKLFRSETGKRIVEYINQYRIEAAKKLLRETNLKVYEVGEKTGFQETSYFCKVFKEMTGITVSEYRKS</sequence>
<dbReference type="GO" id="GO:0005737">
    <property type="term" value="C:cytoplasm"/>
    <property type="evidence" value="ECO:0007669"/>
    <property type="project" value="UniProtKB-SubCell"/>
</dbReference>
<dbReference type="PROSITE" id="PS01124">
    <property type="entry name" value="HTH_ARAC_FAMILY_2"/>
    <property type="match status" value="1"/>
</dbReference>
<dbReference type="EMBL" id="WUBI01000001">
    <property type="protein sequence ID" value="MWV43981.1"/>
    <property type="molecule type" value="Genomic_DNA"/>
</dbReference>
<gene>
    <name evidence="11" type="ORF">GRF59_10075</name>
</gene>
<evidence type="ECO:0000313" key="11">
    <source>
        <dbReference type="EMBL" id="MWV43981.1"/>
    </source>
</evidence>
<dbReference type="GO" id="GO:0000160">
    <property type="term" value="P:phosphorelay signal transduction system"/>
    <property type="evidence" value="ECO:0007669"/>
    <property type="project" value="UniProtKB-KW"/>
</dbReference>
<dbReference type="PANTHER" id="PTHR42713:SF3">
    <property type="entry name" value="TRANSCRIPTIONAL REGULATORY PROTEIN HPTR"/>
    <property type="match status" value="1"/>
</dbReference>
<keyword evidence="7" id="KW-0804">Transcription</keyword>
<feature type="domain" description="Response regulatory" evidence="10">
    <location>
        <begin position="47"/>
        <end position="164"/>
    </location>
</feature>
<dbReference type="SUPFAM" id="SSF52172">
    <property type="entry name" value="CheY-like"/>
    <property type="match status" value="1"/>
</dbReference>
<dbReference type="Gene3D" id="3.40.50.2300">
    <property type="match status" value="1"/>
</dbReference>
<accession>A0A7X3III0</accession>
<dbReference type="PANTHER" id="PTHR42713">
    <property type="entry name" value="HISTIDINE KINASE-RELATED"/>
    <property type="match status" value="1"/>
</dbReference>
<dbReference type="AlphaFoldDB" id="A0A7X3III0"/>
<evidence type="ECO:0000256" key="2">
    <source>
        <dbReference type="ARBA" id="ARBA00022490"/>
    </source>
</evidence>
<evidence type="ECO:0000256" key="4">
    <source>
        <dbReference type="ARBA" id="ARBA00023012"/>
    </source>
</evidence>
<reference evidence="11 12" key="1">
    <citation type="submission" date="2019-12" db="EMBL/GenBank/DDBJ databases">
        <title>Paenibacillus sp. nov., an endophytic bacterium isolated from the stem of Dendrobium.</title>
        <authorList>
            <person name="Zhao R."/>
        </authorList>
    </citation>
    <scope>NUCLEOTIDE SEQUENCE [LARGE SCALE GENOMIC DNA]</scope>
    <source>
        <strain evidence="11 12">HJL G12</strain>
    </source>
</reference>
<dbReference type="Pfam" id="PF12833">
    <property type="entry name" value="HTH_18"/>
    <property type="match status" value="1"/>
</dbReference>
<evidence type="ECO:0000313" key="12">
    <source>
        <dbReference type="Proteomes" id="UP000460318"/>
    </source>
</evidence>
<dbReference type="GO" id="GO:0003700">
    <property type="term" value="F:DNA-binding transcription factor activity"/>
    <property type="evidence" value="ECO:0007669"/>
    <property type="project" value="InterPro"/>
</dbReference>
<keyword evidence="6" id="KW-0238">DNA-binding</keyword>
<keyword evidence="4" id="KW-0902">Two-component regulatory system</keyword>
<dbReference type="Pfam" id="PF00072">
    <property type="entry name" value="Response_reg"/>
    <property type="match status" value="1"/>
</dbReference>
<evidence type="ECO:0000256" key="7">
    <source>
        <dbReference type="ARBA" id="ARBA00023163"/>
    </source>
</evidence>
<dbReference type="GO" id="GO:0043565">
    <property type="term" value="F:sequence-specific DNA binding"/>
    <property type="evidence" value="ECO:0007669"/>
    <property type="project" value="InterPro"/>
</dbReference>
<dbReference type="SMART" id="SM00448">
    <property type="entry name" value="REC"/>
    <property type="match status" value="1"/>
</dbReference>
<feature type="modified residue" description="4-aspartylphosphate" evidence="8">
    <location>
        <position position="99"/>
    </location>
</feature>
<keyword evidence="3 8" id="KW-0597">Phosphoprotein</keyword>
<dbReference type="Proteomes" id="UP000460318">
    <property type="component" value="Unassembled WGS sequence"/>
</dbReference>
<keyword evidence="2" id="KW-0963">Cytoplasm</keyword>
<dbReference type="SMART" id="SM00342">
    <property type="entry name" value="HTH_ARAC"/>
    <property type="match status" value="1"/>
</dbReference>
<dbReference type="CDD" id="cd17536">
    <property type="entry name" value="REC_YesN-like"/>
    <property type="match status" value="1"/>
</dbReference>